<proteinExistence type="predicted"/>
<dbReference type="OrthoDB" id="3645574at2759"/>
<dbReference type="eggNOG" id="ENOG502SII6">
    <property type="taxonomic scope" value="Eukaryota"/>
</dbReference>
<protein>
    <recommendedName>
        <fullName evidence="3">Aminoglycoside phosphotransferase domain-containing protein</fullName>
    </recommendedName>
</protein>
<dbReference type="Proteomes" id="UP000002035">
    <property type="component" value="Unassembled WGS sequence"/>
</dbReference>
<dbReference type="PANTHER" id="PTHR21310:SF37">
    <property type="entry name" value="AMINOGLYCOSIDE PHOSPHOTRANSFERASE DOMAIN-CONTAINING PROTEIN"/>
    <property type="match status" value="1"/>
</dbReference>
<sequence>MKERHLLRETVTYSDVKAREDNILQLLKYRDQQDTFFARLHDQQSLISATIACHLGVAPESCSVADISQWLHGSFNVCIPVKLNTPEKPCVLLRIPLPYRVGEEFQSGNADEKVNCEAGAYAWLEENCPDVPVPKLHGFGLSNGDTFTRLENLSFVKRWFHGFRRQILRYFGNALPTLLIPRGQFHSLINSGYLVIEYIEESEGQMLSKTWPGNYGNTALRTNLFRGLAKIMLSLAKVTLPRIGSFTIDRNGYLTLANRPLSLVMGQLENENIPTDIPRGATYSTVGSYVADTLAFHDNRIRYQPNAVNHLDDALYQMTALTGIRACSSSLLQRKFHRGPFVCRLGDIHQSNILVDEDWNIKYMIDLEWTHTCPIELIHPPHWLTNKGVDEIEPEEYNKVRAEFMDILREEEESAEKSRGLPRLSEVMEQGWKLGTFWYNLALRSPTGLFHLFYHRILPPIMENHYSQEEYATVVTWHWAGDMIEVIRRKIADKKEYDMQLREAFEARDTEE</sequence>
<dbReference type="OMA" id="CHVEEMA"/>
<dbReference type="SUPFAM" id="SSF56112">
    <property type="entry name" value="Protein kinase-like (PK-like)"/>
    <property type="match status" value="1"/>
</dbReference>
<dbReference type="PANTHER" id="PTHR21310">
    <property type="entry name" value="AMINOGLYCOSIDE PHOSPHOTRANSFERASE-RELATED-RELATED"/>
    <property type="match status" value="1"/>
</dbReference>
<evidence type="ECO:0000313" key="1">
    <source>
        <dbReference type="EMBL" id="EEQ34423.1"/>
    </source>
</evidence>
<dbReference type="InterPro" id="IPR011009">
    <property type="entry name" value="Kinase-like_dom_sf"/>
</dbReference>
<gene>
    <name evidence="1" type="ORF">MCYG_07242</name>
</gene>
<dbReference type="HOGENOM" id="CLU_025005_3_1_1"/>
<dbReference type="RefSeq" id="XP_002843459.1">
    <property type="nucleotide sequence ID" value="XM_002843413.1"/>
</dbReference>
<dbReference type="EMBL" id="DS995707">
    <property type="protein sequence ID" value="EEQ34423.1"/>
    <property type="molecule type" value="Genomic_DNA"/>
</dbReference>
<dbReference type="AlphaFoldDB" id="C5FY25"/>
<dbReference type="GeneID" id="9225354"/>
<accession>C5FY25</accession>
<keyword evidence="2" id="KW-1185">Reference proteome</keyword>
<dbReference type="STRING" id="554155.C5FY25"/>
<dbReference type="InterPro" id="IPR051678">
    <property type="entry name" value="AGP_Transferase"/>
</dbReference>
<evidence type="ECO:0000313" key="2">
    <source>
        <dbReference type="Proteomes" id="UP000002035"/>
    </source>
</evidence>
<reference evidence="2" key="1">
    <citation type="journal article" date="2012" name="MBio">
        <title>Comparative genome analysis of Trichophyton rubrum and related dermatophytes reveals candidate genes involved in infection.</title>
        <authorList>
            <person name="Martinez D.A."/>
            <person name="Oliver B.G."/>
            <person name="Graeser Y."/>
            <person name="Goldberg J.M."/>
            <person name="Li W."/>
            <person name="Martinez-Rossi N.M."/>
            <person name="Monod M."/>
            <person name="Shelest E."/>
            <person name="Barton R.C."/>
            <person name="Birch E."/>
            <person name="Brakhage A.A."/>
            <person name="Chen Z."/>
            <person name="Gurr S.J."/>
            <person name="Heiman D."/>
            <person name="Heitman J."/>
            <person name="Kosti I."/>
            <person name="Rossi A."/>
            <person name="Saif S."/>
            <person name="Samalova M."/>
            <person name="Saunders C.W."/>
            <person name="Shea T."/>
            <person name="Summerbell R.C."/>
            <person name="Xu J."/>
            <person name="Young S."/>
            <person name="Zeng Q."/>
            <person name="Birren B.W."/>
            <person name="Cuomo C.A."/>
            <person name="White T.C."/>
        </authorList>
    </citation>
    <scope>NUCLEOTIDE SEQUENCE [LARGE SCALE GENOMIC DNA]</scope>
    <source>
        <strain evidence="2">ATCC MYA-4605 / CBS 113480</strain>
    </source>
</reference>
<dbReference type="VEuPathDB" id="FungiDB:MCYG_07242"/>
<evidence type="ECO:0008006" key="3">
    <source>
        <dbReference type="Google" id="ProtNLM"/>
    </source>
</evidence>
<organism evidence="1 2">
    <name type="scientific">Arthroderma otae (strain ATCC MYA-4605 / CBS 113480)</name>
    <name type="common">Microsporum canis</name>
    <dbReference type="NCBI Taxonomy" id="554155"/>
    <lineage>
        <taxon>Eukaryota</taxon>
        <taxon>Fungi</taxon>
        <taxon>Dikarya</taxon>
        <taxon>Ascomycota</taxon>
        <taxon>Pezizomycotina</taxon>
        <taxon>Eurotiomycetes</taxon>
        <taxon>Eurotiomycetidae</taxon>
        <taxon>Onygenales</taxon>
        <taxon>Arthrodermataceae</taxon>
        <taxon>Microsporum</taxon>
    </lineage>
</organism>
<name>C5FY25_ARTOC</name>